<dbReference type="Proteomes" id="UP000640333">
    <property type="component" value="Unassembled WGS sequence"/>
</dbReference>
<name>A0A8J7FDA5_9GAMM</name>
<dbReference type="SMART" id="SM00855">
    <property type="entry name" value="PGAM"/>
    <property type="match status" value="1"/>
</dbReference>
<dbReference type="InterPro" id="IPR050275">
    <property type="entry name" value="PGM_Phosphatase"/>
</dbReference>
<dbReference type="PANTHER" id="PTHR48100">
    <property type="entry name" value="BROAD-SPECIFICITY PHOSPHATASE YOR283W-RELATED"/>
    <property type="match status" value="1"/>
</dbReference>
<gene>
    <name evidence="1" type="ORF">IOQ59_08555</name>
</gene>
<keyword evidence="2" id="KW-1185">Reference proteome</keyword>
<comment type="caution">
    <text evidence="1">The sequence shown here is derived from an EMBL/GenBank/DDBJ whole genome shotgun (WGS) entry which is preliminary data.</text>
</comment>
<evidence type="ECO:0000313" key="2">
    <source>
        <dbReference type="Proteomes" id="UP000640333"/>
    </source>
</evidence>
<reference evidence="1" key="1">
    <citation type="submission" date="2020-10" db="EMBL/GenBank/DDBJ databases">
        <title>Bacterium isolated from coastal waters sediment.</title>
        <authorList>
            <person name="Chen R.-J."/>
            <person name="Lu D.-C."/>
            <person name="Zhu K.-L."/>
            <person name="Du Z.-J."/>
        </authorList>
    </citation>
    <scope>NUCLEOTIDE SEQUENCE</scope>
    <source>
        <strain evidence="1">N1Y112</strain>
    </source>
</reference>
<dbReference type="InterPro" id="IPR013078">
    <property type="entry name" value="His_Pase_superF_clade-1"/>
</dbReference>
<dbReference type="InterPro" id="IPR029033">
    <property type="entry name" value="His_PPase_superfam"/>
</dbReference>
<evidence type="ECO:0000313" key="1">
    <source>
        <dbReference type="EMBL" id="MBE9397309.1"/>
    </source>
</evidence>
<protein>
    <submittedName>
        <fullName evidence="1">Histidine phosphatase family protein</fullName>
    </submittedName>
</protein>
<accession>A0A8J7FDA5</accession>
<dbReference type="RefSeq" id="WP_193952864.1">
    <property type="nucleotide sequence ID" value="NZ_JADEYS010000007.1"/>
</dbReference>
<dbReference type="AlphaFoldDB" id="A0A8J7FDA5"/>
<dbReference type="PANTHER" id="PTHR48100:SF1">
    <property type="entry name" value="HISTIDINE PHOSPHATASE FAMILY PROTEIN-RELATED"/>
    <property type="match status" value="1"/>
</dbReference>
<dbReference type="CDD" id="cd07067">
    <property type="entry name" value="HP_PGM_like"/>
    <property type="match status" value="1"/>
</dbReference>
<dbReference type="GO" id="GO:0005737">
    <property type="term" value="C:cytoplasm"/>
    <property type="evidence" value="ECO:0007669"/>
    <property type="project" value="TreeGrafter"/>
</dbReference>
<dbReference type="Gene3D" id="3.40.50.1240">
    <property type="entry name" value="Phosphoglycerate mutase-like"/>
    <property type="match status" value="1"/>
</dbReference>
<dbReference type="Pfam" id="PF00300">
    <property type="entry name" value="His_Phos_1"/>
    <property type="match status" value="1"/>
</dbReference>
<organism evidence="1 2">
    <name type="scientific">Pontibacterium sinense</name>
    <dbReference type="NCBI Taxonomy" id="2781979"/>
    <lineage>
        <taxon>Bacteria</taxon>
        <taxon>Pseudomonadati</taxon>
        <taxon>Pseudomonadota</taxon>
        <taxon>Gammaproteobacteria</taxon>
        <taxon>Oceanospirillales</taxon>
        <taxon>Oceanospirillaceae</taxon>
        <taxon>Pontibacterium</taxon>
    </lineage>
</organism>
<dbReference type="SUPFAM" id="SSF53254">
    <property type="entry name" value="Phosphoglycerate mutase-like"/>
    <property type="match status" value="1"/>
</dbReference>
<dbReference type="GO" id="GO:0016791">
    <property type="term" value="F:phosphatase activity"/>
    <property type="evidence" value="ECO:0007669"/>
    <property type="project" value="TreeGrafter"/>
</dbReference>
<sequence>MRTLTLDLLRHGETKAQGIYQGVTDVPLSVTGQKQMERAVSRSIGWQKVLYSPLQRCAQSAIKVAAQYGLSCAEVAWLQEYDFGDWDGRTLSEVYSEQPERVDAFWRDPAHNTPPGGESIKALQQRVLSGRDGLLNDSDDHLLLVTHGGVIRTLIADCLKIDPARWSHIRLDHAHFTRLRFYCDQTQIWPELVTCNVAQLPSQAL</sequence>
<dbReference type="EMBL" id="JADEYS010000007">
    <property type="protein sequence ID" value="MBE9397309.1"/>
    <property type="molecule type" value="Genomic_DNA"/>
</dbReference>
<proteinExistence type="predicted"/>